<keyword evidence="1" id="KW-1133">Transmembrane helix</keyword>
<name>A0A328HGF6_ARTGO</name>
<feature type="transmembrane region" description="Helical" evidence="1">
    <location>
        <begin position="57"/>
        <end position="77"/>
    </location>
</feature>
<dbReference type="NCBIfam" id="NF038083">
    <property type="entry name" value="CU044_5270_fam"/>
    <property type="match status" value="1"/>
</dbReference>
<comment type="caution">
    <text evidence="2">The sequence shown here is derived from an EMBL/GenBank/DDBJ whole genome shotgun (WGS) entry which is preliminary data.</text>
</comment>
<dbReference type="RefSeq" id="WP_111903994.1">
    <property type="nucleotide sequence ID" value="NZ_QLNP01000075.1"/>
</dbReference>
<evidence type="ECO:0000313" key="2">
    <source>
        <dbReference type="EMBL" id="RAM37211.1"/>
    </source>
</evidence>
<reference evidence="2 3" key="1">
    <citation type="submission" date="2018-04" db="EMBL/GenBank/DDBJ databases">
        <title>Bacteria isolated from cave deposits of Manipur.</title>
        <authorList>
            <person name="Sahoo D."/>
            <person name="Sarangthem I."/>
            <person name="Nandeibam J."/>
        </authorList>
    </citation>
    <scope>NUCLEOTIDE SEQUENCE [LARGE SCALE GENOMIC DNA]</scope>
    <source>
        <strain evidence="3">mrc11</strain>
    </source>
</reference>
<evidence type="ECO:0008006" key="4">
    <source>
        <dbReference type="Google" id="ProtNLM"/>
    </source>
</evidence>
<protein>
    <recommendedName>
        <fullName evidence="4">CU044_5270 family protein</fullName>
    </recommendedName>
</protein>
<accession>A0A328HGF6</accession>
<sequence>MDDLQLLREMRSDVGSAPPATLARGREKLMTKIGQSSTVEETRPQATVTPIRFRRRLLFVSAAAALIVGGIVVADVVRPGAPGATAEAAEVLNNAAAATIRTSDPVLGPGQYLKIETQELTGGGAQTADGREVNWQETTAGQVYVPANRDGEWVWNREPRVPLESSTDEAKALAAEIAARDSYRPAGQPSSVGIVRAPGGAFYGNEPTAIIGTPLKDAGNLPKDPRALLDLIYERTKGAGKTPDSEAFVTIADGLRTGAVPAELRAALYKAAALIPGVTLSDRQATIDGRTGTAIGIPSPDGAARTDIIIDPASGLVIGEQSVLLNYLGSPAGTVTSWSSVRTSVVNSAP</sequence>
<dbReference type="InterPro" id="IPR047789">
    <property type="entry name" value="CU044_5270-like"/>
</dbReference>
<dbReference type="EMBL" id="QLNP01000075">
    <property type="protein sequence ID" value="RAM37211.1"/>
    <property type="molecule type" value="Genomic_DNA"/>
</dbReference>
<proteinExistence type="predicted"/>
<keyword evidence="1" id="KW-0472">Membrane</keyword>
<evidence type="ECO:0000313" key="3">
    <source>
        <dbReference type="Proteomes" id="UP000249166"/>
    </source>
</evidence>
<dbReference type="OrthoDB" id="3387554at2"/>
<evidence type="ECO:0000256" key="1">
    <source>
        <dbReference type="SAM" id="Phobius"/>
    </source>
</evidence>
<dbReference type="Proteomes" id="UP000249166">
    <property type="component" value="Unassembled WGS sequence"/>
</dbReference>
<organism evidence="2 3">
    <name type="scientific">Arthrobacter globiformis</name>
    <dbReference type="NCBI Taxonomy" id="1665"/>
    <lineage>
        <taxon>Bacteria</taxon>
        <taxon>Bacillati</taxon>
        <taxon>Actinomycetota</taxon>
        <taxon>Actinomycetes</taxon>
        <taxon>Micrococcales</taxon>
        <taxon>Micrococcaceae</taxon>
        <taxon>Arthrobacter</taxon>
    </lineage>
</organism>
<gene>
    <name evidence="2" type="ORF">DBZ45_11255</name>
</gene>
<dbReference type="AlphaFoldDB" id="A0A328HGF6"/>
<keyword evidence="1" id="KW-0812">Transmembrane</keyword>